<dbReference type="Proteomes" id="UP001597418">
    <property type="component" value="Unassembled WGS sequence"/>
</dbReference>
<gene>
    <name evidence="6" type="ORF">ACFSQ6_07165</name>
</gene>
<dbReference type="PANTHER" id="PTHR43547:SF2">
    <property type="entry name" value="HYBRID SIGNAL TRANSDUCTION HISTIDINE KINASE C"/>
    <property type="match status" value="1"/>
</dbReference>
<sequence length="471" mass="55068">MKAIDNPKIYKWILVLSSTALSAMILFLVYNTYKLKDESLYALQKESMVSAYGQYIKNEKLFPGGNNIFAHYFETQLPHLLSTQDPALYAHTKDRVVRVLIEQLRQHQNFDSLYHRILKDQRLDQDFVYRLTFDQLEIIKNAEQGWETIYQAKADDPRAKIAGTLSSVSPANRALQLSVNNSEHTHNYRFTYSLYVDRPNRVLNVIFDMSFVLLLSAACIVLTIMINYRTFRNWVRQRKENQLKEDFIQHIRHEFNTPITTIVVAARGLYELPLAEANEAELRETSTIIERQGLRLRSYVKQILMSITIEDQEPELHMSDINELTAVLLRDITLRMENKLHITYQKSDKPIYALVDSLLYLCILDNVIDNAYKFNHERDKKVQIFWQDDEADRLRLCIQDNGEGINPEEISYIFQRFYRASSTHRKSGLGLGLYYSHLCAAKMNWEINGTGADQDKGTRIEIIIPRKRQLI</sequence>
<name>A0ABW5UBH2_9SPHI</name>
<dbReference type="Gene3D" id="3.30.565.10">
    <property type="entry name" value="Histidine kinase-like ATPase, C-terminal domain"/>
    <property type="match status" value="1"/>
</dbReference>
<dbReference type="Gene3D" id="1.10.287.130">
    <property type="match status" value="1"/>
</dbReference>
<accession>A0ABW5UBH2</accession>
<organism evidence="6 7">
    <name type="scientific">Sphingobacterium populi</name>
    <dbReference type="NCBI Taxonomy" id="1812824"/>
    <lineage>
        <taxon>Bacteria</taxon>
        <taxon>Pseudomonadati</taxon>
        <taxon>Bacteroidota</taxon>
        <taxon>Sphingobacteriia</taxon>
        <taxon>Sphingobacteriales</taxon>
        <taxon>Sphingobacteriaceae</taxon>
        <taxon>Sphingobacterium</taxon>
    </lineage>
</organism>
<reference evidence="7" key="1">
    <citation type="journal article" date="2019" name="Int. J. Syst. Evol. Microbiol.">
        <title>The Global Catalogue of Microorganisms (GCM) 10K type strain sequencing project: providing services to taxonomists for standard genome sequencing and annotation.</title>
        <authorList>
            <consortium name="The Broad Institute Genomics Platform"/>
            <consortium name="The Broad Institute Genome Sequencing Center for Infectious Disease"/>
            <person name="Wu L."/>
            <person name="Ma J."/>
        </authorList>
    </citation>
    <scope>NUCLEOTIDE SEQUENCE [LARGE SCALE GENOMIC DNA]</scope>
    <source>
        <strain evidence="7">KCTC 42247</strain>
    </source>
</reference>
<dbReference type="InterPro" id="IPR004358">
    <property type="entry name" value="Sig_transdc_His_kin-like_C"/>
</dbReference>
<dbReference type="PROSITE" id="PS50109">
    <property type="entry name" value="HIS_KIN"/>
    <property type="match status" value="1"/>
</dbReference>
<dbReference type="SMART" id="SM00387">
    <property type="entry name" value="HATPase_c"/>
    <property type="match status" value="1"/>
</dbReference>
<keyword evidence="4" id="KW-0812">Transmembrane</keyword>
<dbReference type="InterPro" id="IPR003594">
    <property type="entry name" value="HATPase_dom"/>
</dbReference>
<keyword evidence="6" id="KW-0808">Transferase</keyword>
<evidence type="ECO:0000256" key="1">
    <source>
        <dbReference type="ARBA" id="ARBA00000085"/>
    </source>
</evidence>
<dbReference type="InterPro" id="IPR005467">
    <property type="entry name" value="His_kinase_dom"/>
</dbReference>
<dbReference type="InterPro" id="IPR036097">
    <property type="entry name" value="HisK_dim/P_sf"/>
</dbReference>
<dbReference type="SUPFAM" id="SSF47384">
    <property type="entry name" value="Homodimeric domain of signal transducing histidine kinase"/>
    <property type="match status" value="1"/>
</dbReference>
<dbReference type="RefSeq" id="WP_066756389.1">
    <property type="nucleotide sequence ID" value="NZ_JBHUMB010000006.1"/>
</dbReference>
<comment type="catalytic activity">
    <reaction evidence="1">
        <text>ATP + protein L-histidine = ADP + protein N-phospho-L-histidine.</text>
        <dbReference type="EC" id="2.7.13.3"/>
    </reaction>
</comment>
<comment type="caution">
    <text evidence="6">The sequence shown here is derived from an EMBL/GenBank/DDBJ whole genome shotgun (WGS) entry which is preliminary data.</text>
</comment>
<dbReference type="InterPro" id="IPR036890">
    <property type="entry name" value="HATPase_C_sf"/>
</dbReference>
<dbReference type="SMART" id="SM00388">
    <property type="entry name" value="HisKA"/>
    <property type="match status" value="1"/>
</dbReference>
<protein>
    <recommendedName>
        <fullName evidence="2">histidine kinase</fullName>
        <ecNumber evidence="2">2.7.13.3</ecNumber>
    </recommendedName>
</protein>
<dbReference type="EMBL" id="JBHUMB010000006">
    <property type="protein sequence ID" value="MFD2743173.1"/>
    <property type="molecule type" value="Genomic_DNA"/>
</dbReference>
<evidence type="ECO:0000256" key="4">
    <source>
        <dbReference type="SAM" id="Phobius"/>
    </source>
</evidence>
<dbReference type="CDD" id="cd00082">
    <property type="entry name" value="HisKA"/>
    <property type="match status" value="1"/>
</dbReference>
<dbReference type="CDD" id="cd00075">
    <property type="entry name" value="HATPase"/>
    <property type="match status" value="1"/>
</dbReference>
<dbReference type="SUPFAM" id="SSF55874">
    <property type="entry name" value="ATPase domain of HSP90 chaperone/DNA topoisomerase II/histidine kinase"/>
    <property type="match status" value="1"/>
</dbReference>
<dbReference type="Pfam" id="PF02518">
    <property type="entry name" value="HATPase_c"/>
    <property type="match status" value="1"/>
</dbReference>
<dbReference type="Pfam" id="PF00512">
    <property type="entry name" value="HisKA"/>
    <property type="match status" value="1"/>
</dbReference>
<keyword evidence="7" id="KW-1185">Reference proteome</keyword>
<evidence type="ECO:0000256" key="3">
    <source>
        <dbReference type="ARBA" id="ARBA00022553"/>
    </source>
</evidence>
<dbReference type="GO" id="GO:0016301">
    <property type="term" value="F:kinase activity"/>
    <property type="evidence" value="ECO:0007669"/>
    <property type="project" value="UniProtKB-KW"/>
</dbReference>
<feature type="transmembrane region" description="Helical" evidence="4">
    <location>
        <begin position="12"/>
        <end position="33"/>
    </location>
</feature>
<evidence type="ECO:0000313" key="6">
    <source>
        <dbReference type="EMBL" id="MFD2743173.1"/>
    </source>
</evidence>
<feature type="domain" description="Histidine kinase" evidence="5">
    <location>
        <begin position="250"/>
        <end position="468"/>
    </location>
</feature>
<dbReference type="PANTHER" id="PTHR43547">
    <property type="entry name" value="TWO-COMPONENT HISTIDINE KINASE"/>
    <property type="match status" value="1"/>
</dbReference>
<keyword evidence="3" id="KW-0597">Phosphoprotein</keyword>
<evidence type="ECO:0000259" key="5">
    <source>
        <dbReference type="PROSITE" id="PS50109"/>
    </source>
</evidence>
<evidence type="ECO:0000256" key="2">
    <source>
        <dbReference type="ARBA" id="ARBA00012438"/>
    </source>
</evidence>
<evidence type="ECO:0000313" key="7">
    <source>
        <dbReference type="Proteomes" id="UP001597418"/>
    </source>
</evidence>
<keyword evidence="4" id="KW-1133">Transmembrane helix</keyword>
<proteinExistence type="predicted"/>
<feature type="transmembrane region" description="Helical" evidence="4">
    <location>
        <begin position="205"/>
        <end position="228"/>
    </location>
</feature>
<dbReference type="PRINTS" id="PR00344">
    <property type="entry name" value="BCTRLSENSOR"/>
</dbReference>
<dbReference type="InterPro" id="IPR003661">
    <property type="entry name" value="HisK_dim/P_dom"/>
</dbReference>
<keyword evidence="4" id="KW-0472">Membrane</keyword>
<keyword evidence="6" id="KW-0418">Kinase</keyword>
<dbReference type="EC" id="2.7.13.3" evidence="2"/>